<feature type="domain" description="PH" evidence="2">
    <location>
        <begin position="315"/>
        <end position="423"/>
    </location>
</feature>
<evidence type="ECO:0000313" key="4">
    <source>
        <dbReference type="Proteomes" id="UP000243200"/>
    </source>
</evidence>
<dbReference type="InterPro" id="IPR001849">
    <property type="entry name" value="PH_domain"/>
</dbReference>
<sequence>MEEGNKYEHTEMQMYEQYVEDEKKASDFYETTMNSNEESITNFASINYSNLEKEFQMIYENPSKDRTLHTEEIFGGLKNASKKKSDTNSSGSFSEGQINRKNIFRDECGGESANKFSDECLFNDNFAEENSIEQILRRIQDDIVLTSAEAQSGSAAPPVSRAAPPVSSAAPPVSSAAPPDKTTAANLDMATSRRYNALIWCDGKSLTYSWESDMKRKDVRRCVHNFCINIVGEEFYLVRIEKLKEEDLSKVNENTIETMEINKEILYYKRCEEYDYANLGNIERGREYIIKRKNNVYDEVDSPLKFTEVVRAIEYVKEGGNLLKHTIFKIPHLRFFFLSKNMEFIKWFSARKSEDDCKIYLADINSLEINNIDENLFENYKIHVLKKLTFCITYNNQKKKITLTCKCLQEFNYWVTAIRALMFYTRKLKTTKRILLSHMLDLDEERNIHGRKKFNSNSSLIHTSSPNFTTYNEKTIKLCELKTFQEKDKKDKKDAHESLLTFHLYKLISFPNYNVHQIKTKFYILRERFYKYKLLVEKEIDDYYVNEDLHTHCYKKVHPQKADAHYHEVTTQNTTTNKLSQIHSEFVNCSSVDRDCKGYIARNDTHSRDSHFRRGKMTTKTPNAYSLNAEEGLHMHMGKATLATLCEVRCRMKCGSTTKLGEGCAEEDSEEFKLQLLIRMFNKIDEKLKTVQKNILYVVKILRREENEEDKNERNFFSLENILKYTTDIYKNIESKISQNTNSLTSDSISTNALFQHIKKLHSQIFKQGELQQSSFRDSFPYIEKNIRCTEPDEKLIHMGDCANEKMNAHPGTPNNDTATCSREDAIVTEPDSRRLIHAILFDMWLCEMELGNVEDIYTIYVYNVRKKNNFLANFEAPNFLKNVSQNLTTTLLGYINF</sequence>
<proteinExistence type="predicted"/>
<dbReference type="EMBL" id="LT594510">
    <property type="protein sequence ID" value="SBT76029.1"/>
    <property type="molecule type" value="Genomic_DNA"/>
</dbReference>
<reference evidence="3 4" key="1">
    <citation type="submission" date="2016-06" db="EMBL/GenBank/DDBJ databases">
        <authorList>
            <consortium name="Pathogen Informatics"/>
        </authorList>
    </citation>
    <scope>NUCLEOTIDE SEQUENCE [LARGE SCALE GENOMIC DNA]</scope>
    <source>
        <strain evidence="3">PowCR01</strain>
    </source>
</reference>
<evidence type="ECO:0000256" key="1">
    <source>
        <dbReference type="SAM" id="MobiDB-lite"/>
    </source>
</evidence>
<name>A0A1C3KPL5_PLAOA</name>
<accession>A0A1C3KPL5</accession>
<dbReference type="VEuPathDB" id="PlasmoDB:POWCR01_060007700"/>
<dbReference type="SUPFAM" id="SSF50729">
    <property type="entry name" value="PH domain-like"/>
    <property type="match status" value="1"/>
</dbReference>
<evidence type="ECO:0000259" key="2">
    <source>
        <dbReference type="PROSITE" id="PS50003"/>
    </source>
</evidence>
<evidence type="ECO:0000313" key="3">
    <source>
        <dbReference type="EMBL" id="SBT76029.1"/>
    </source>
</evidence>
<dbReference type="OrthoDB" id="5981550at2759"/>
<gene>
    <name evidence="3" type="primary">PowCR01_060007700</name>
    <name evidence="3" type="ORF">POWCR01_060007700</name>
</gene>
<organism evidence="3 4">
    <name type="scientific">Plasmodium ovale</name>
    <name type="common">malaria parasite P. ovale</name>
    <dbReference type="NCBI Taxonomy" id="36330"/>
    <lineage>
        <taxon>Eukaryota</taxon>
        <taxon>Sar</taxon>
        <taxon>Alveolata</taxon>
        <taxon>Apicomplexa</taxon>
        <taxon>Aconoidasida</taxon>
        <taxon>Haemosporida</taxon>
        <taxon>Plasmodiidae</taxon>
        <taxon>Plasmodium</taxon>
        <taxon>Plasmodium (Plasmodium)</taxon>
    </lineage>
</organism>
<dbReference type="CDD" id="cd13365">
    <property type="entry name" value="PH_PLC_plant-like"/>
    <property type="match status" value="1"/>
</dbReference>
<dbReference type="PROSITE" id="PS50003">
    <property type="entry name" value="PH_DOMAIN"/>
    <property type="match status" value="1"/>
</dbReference>
<dbReference type="Proteomes" id="UP000243200">
    <property type="component" value="Chromosome 6"/>
</dbReference>
<dbReference type="InterPro" id="IPR011993">
    <property type="entry name" value="PH-like_dom_sf"/>
</dbReference>
<dbReference type="VEuPathDB" id="PlasmoDB:PocGH01_06012700"/>
<protein>
    <recommendedName>
        <fullName evidence="2">PH domain-containing protein</fullName>
    </recommendedName>
</protein>
<dbReference type="AlphaFoldDB" id="A0A1C3KPL5"/>
<feature type="region of interest" description="Disordered" evidence="1">
    <location>
        <begin position="150"/>
        <end position="181"/>
    </location>
</feature>
<dbReference type="Gene3D" id="2.30.29.30">
    <property type="entry name" value="Pleckstrin-homology domain (PH domain)/Phosphotyrosine-binding domain (PTB)"/>
    <property type="match status" value="1"/>
</dbReference>
<feature type="compositionally biased region" description="Low complexity" evidence="1">
    <location>
        <begin position="154"/>
        <end position="179"/>
    </location>
</feature>